<proteinExistence type="predicted"/>
<name>A0ABW3MDI3_9PSEU</name>
<feature type="region of interest" description="Disordered" evidence="1">
    <location>
        <begin position="64"/>
        <end position="90"/>
    </location>
</feature>
<dbReference type="EMBL" id="JBHTIS010001239">
    <property type="protein sequence ID" value="MFD1047765.1"/>
    <property type="molecule type" value="Genomic_DNA"/>
</dbReference>
<organism evidence="2 3">
    <name type="scientific">Kibdelosporangium lantanae</name>
    <dbReference type="NCBI Taxonomy" id="1497396"/>
    <lineage>
        <taxon>Bacteria</taxon>
        <taxon>Bacillati</taxon>
        <taxon>Actinomycetota</taxon>
        <taxon>Actinomycetes</taxon>
        <taxon>Pseudonocardiales</taxon>
        <taxon>Pseudonocardiaceae</taxon>
        <taxon>Kibdelosporangium</taxon>
    </lineage>
</organism>
<dbReference type="Proteomes" id="UP001597045">
    <property type="component" value="Unassembled WGS sequence"/>
</dbReference>
<comment type="caution">
    <text evidence="2">The sequence shown here is derived from an EMBL/GenBank/DDBJ whole genome shotgun (WGS) entry which is preliminary data.</text>
</comment>
<protein>
    <submittedName>
        <fullName evidence="2">Uncharacterized protein</fullName>
    </submittedName>
</protein>
<evidence type="ECO:0000313" key="2">
    <source>
        <dbReference type="EMBL" id="MFD1047765.1"/>
    </source>
</evidence>
<sequence length="90" mass="9750">MFGASFVVAEQTSILQQPAQAAFDDPLTWHDAKRVLFGAFDDLQINPLAANRLQVAAFVKELSTRPSRRGAEDERVPGPGDGSGPVGRER</sequence>
<gene>
    <name evidence="2" type="ORF">ACFQ1S_20605</name>
</gene>
<feature type="compositionally biased region" description="Gly residues" evidence="1">
    <location>
        <begin position="79"/>
        <end position="90"/>
    </location>
</feature>
<accession>A0ABW3MDI3</accession>
<keyword evidence="3" id="KW-1185">Reference proteome</keyword>
<evidence type="ECO:0000313" key="3">
    <source>
        <dbReference type="Proteomes" id="UP001597045"/>
    </source>
</evidence>
<reference evidence="3" key="1">
    <citation type="journal article" date="2019" name="Int. J. Syst. Evol. Microbiol.">
        <title>The Global Catalogue of Microorganisms (GCM) 10K type strain sequencing project: providing services to taxonomists for standard genome sequencing and annotation.</title>
        <authorList>
            <consortium name="The Broad Institute Genomics Platform"/>
            <consortium name="The Broad Institute Genome Sequencing Center for Infectious Disease"/>
            <person name="Wu L."/>
            <person name="Ma J."/>
        </authorList>
    </citation>
    <scope>NUCLEOTIDE SEQUENCE [LARGE SCALE GENOMIC DNA]</scope>
    <source>
        <strain evidence="3">JCM 31486</strain>
    </source>
</reference>
<evidence type="ECO:0000256" key="1">
    <source>
        <dbReference type="SAM" id="MobiDB-lite"/>
    </source>
</evidence>